<evidence type="ECO:0000256" key="4">
    <source>
        <dbReference type="ARBA" id="ARBA00023002"/>
    </source>
</evidence>
<dbReference type="KEGG" id="lua:D4A81_03770"/>
<evidence type="ECO:0000256" key="3">
    <source>
        <dbReference type="ARBA" id="ARBA00022857"/>
    </source>
</evidence>
<evidence type="ECO:0000256" key="6">
    <source>
        <dbReference type="HAMAP-Rule" id="MF_01925"/>
    </source>
</evidence>
<dbReference type="PANTHER" id="PTHR11645:SF0">
    <property type="entry name" value="PYRROLINE-5-CARBOXYLATE REDUCTASE 3"/>
    <property type="match status" value="1"/>
</dbReference>
<dbReference type="GO" id="GO:0004735">
    <property type="term" value="F:pyrroline-5-carboxylate reductase activity"/>
    <property type="evidence" value="ECO:0007669"/>
    <property type="project" value="UniProtKB-UniRule"/>
</dbReference>
<dbReference type="EC" id="1.5.1.2" evidence="6 7"/>
<dbReference type="InterPro" id="IPR029036">
    <property type="entry name" value="P5CR_dimer"/>
</dbReference>
<comment type="catalytic activity">
    <reaction evidence="6 8">
        <text>L-proline + NADP(+) = (S)-1-pyrroline-5-carboxylate + NADPH + 2 H(+)</text>
        <dbReference type="Rhea" id="RHEA:14109"/>
        <dbReference type="ChEBI" id="CHEBI:15378"/>
        <dbReference type="ChEBI" id="CHEBI:17388"/>
        <dbReference type="ChEBI" id="CHEBI:57783"/>
        <dbReference type="ChEBI" id="CHEBI:58349"/>
        <dbReference type="ChEBI" id="CHEBI:60039"/>
        <dbReference type="EC" id="1.5.1.2"/>
    </reaction>
</comment>
<dbReference type="InterPro" id="IPR053790">
    <property type="entry name" value="P5CR-like_CS"/>
</dbReference>
<proteinExistence type="inferred from homology"/>
<dbReference type="PIRSF" id="PIRSF000193">
    <property type="entry name" value="Pyrrol-5-carb_rd"/>
    <property type="match status" value="1"/>
</dbReference>
<dbReference type="UniPathway" id="UPA00098">
    <property type="reaction ID" value="UER00361"/>
</dbReference>
<evidence type="ECO:0000313" key="9">
    <source>
        <dbReference type="EMBL" id="AYA99124.1"/>
    </source>
</evidence>
<comment type="subcellular location">
    <subcellularLocation>
        <location evidence="6">Cytoplasm</location>
    </subcellularLocation>
</comment>
<evidence type="ECO:0000256" key="1">
    <source>
        <dbReference type="ARBA" id="ARBA00005525"/>
    </source>
</evidence>
<keyword evidence="2 6" id="KW-0641">Proline biosynthesis</keyword>
<dbReference type="RefSeq" id="WP_111525655.1">
    <property type="nucleotide sequence ID" value="NZ_CP032364.1"/>
</dbReference>
<dbReference type="HAMAP" id="MF_01925">
    <property type="entry name" value="P5C_reductase"/>
    <property type="match status" value="1"/>
</dbReference>
<dbReference type="InterPro" id="IPR000304">
    <property type="entry name" value="Pyrroline-COOH_reductase"/>
</dbReference>
<name>A0A385Q0E8_9FIRM</name>
<evidence type="ECO:0000256" key="2">
    <source>
        <dbReference type="ARBA" id="ARBA00022650"/>
    </source>
</evidence>
<evidence type="ECO:0000256" key="5">
    <source>
        <dbReference type="ARBA" id="ARBA00058118"/>
    </source>
</evidence>
<organism evidence="9 10">
    <name type="scientific">Lachnoanaerobaculum umeaense</name>
    <dbReference type="NCBI Taxonomy" id="617123"/>
    <lineage>
        <taxon>Bacteria</taxon>
        <taxon>Bacillati</taxon>
        <taxon>Bacillota</taxon>
        <taxon>Clostridia</taxon>
        <taxon>Lachnospirales</taxon>
        <taxon>Lachnospiraceae</taxon>
        <taxon>Lachnoanaerobaculum</taxon>
    </lineage>
</organism>
<sequence length="261" mass="27967">MRLGVIGFGNMGSAIAKGFVSKKAMDITNIGVFDTYDKTRENAHREGFSIYNDEIELIKHSDAVLIAVKPIHAKVLFEKIAKDIEDKLIVSIVAGLESTTIKSWIGCDKRVLRIMPNTPAIVGEGVFALDSDSNARDDEKKTLESMFSAIGLVEWVEERLFPVVTGLSGGGPAYVAMFIEALADAGVLHGLKRDVAIKMATKTVLGSAAQILETGIHPAVLKDMVCSPAGTTIEGVKALEDYSFRAGVIEAVSAATLKSKK</sequence>
<comment type="pathway">
    <text evidence="6 8">Amino-acid biosynthesis; L-proline biosynthesis; L-proline from L-glutamate 5-semialdehyde: step 1/1.</text>
</comment>
<keyword evidence="6" id="KW-0963">Cytoplasm</keyword>
<dbReference type="InterPro" id="IPR036291">
    <property type="entry name" value="NAD(P)-bd_dom_sf"/>
</dbReference>
<dbReference type="InterPro" id="IPR028939">
    <property type="entry name" value="P5C_Rdtase_cat_N"/>
</dbReference>
<dbReference type="NCBIfam" id="TIGR00112">
    <property type="entry name" value="proC"/>
    <property type="match status" value="1"/>
</dbReference>
<dbReference type="EMBL" id="CP032364">
    <property type="protein sequence ID" value="AYA99124.1"/>
    <property type="molecule type" value="Genomic_DNA"/>
</dbReference>
<dbReference type="AlphaFoldDB" id="A0A385Q0E8"/>
<dbReference type="FunFam" id="1.10.3730.10:FF:000001">
    <property type="entry name" value="Pyrroline-5-carboxylate reductase"/>
    <property type="match status" value="1"/>
</dbReference>
<dbReference type="Gene3D" id="3.40.50.720">
    <property type="entry name" value="NAD(P)-binding Rossmann-like Domain"/>
    <property type="match status" value="1"/>
</dbReference>
<dbReference type="SUPFAM" id="SSF48179">
    <property type="entry name" value="6-phosphogluconate dehydrogenase C-terminal domain-like"/>
    <property type="match status" value="1"/>
</dbReference>
<dbReference type="SUPFAM" id="SSF51735">
    <property type="entry name" value="NAD(P)-binding Rossmann-fold domains"/>
    <property type="match status" value="1"/>
</dbReference>
<evidence type="ECO:0000313" key="10">
    <source>
        <dbReference type="Proteomes" id="UP000265562"/>
    </source>
</evidence>
<keyword evidence="10" id="KW-1185">Reference proteome</keyword>
<dbReference type="Proteomes" id="UP000265562">
    <property type="component" value="Chromosome"/>
</dbReference>
<keyword evidence="3 6" id="KW-0521">NADP</keyword>
<dbReference type="Pfam" id="PF03807">
    <property type="entry name" value="F420_oxidored"/>
    <property type="match status" value="1"/>
</dbReference>
<evidence type="ECO:0000256" key="7">
    <source>
        <dbReference type="NCBIfam" id="TIGR00112"/>
    </source>
</evidence>
<protein>
    <recommendedName>
        <fullName evidence="6 7">Pyrroline-5-carboxylate reductase</fullName>
        <shortName evidence="6">P5C reductase</shortName>
        <shortName evidence="6">P5CR</shortName>
        <ecNumber evidence="6 7">1.5.1.2</ecNumber>
    </recommendedName>
    <alternativeName>
        <fullName evidence="6">PCA reductase</fullName>
    </alternativeName>
</protein>
<dbReference type="PANTHER" id="PTHR11645">
    <property type="entry name" value="PYRROLINE-5-CARBOXYLATE REDUCTASE"/>
    <property type="match status" value="1"/>
</dbReference>
<reference evidence="9 10" key="1">
    <citation type="submission" date="2018-09" db="EMBL/GenBank/DDBJ databases">
        <title>Genome sequencing of Lachnoanaerobaculum umeaense DSM 23576.</title>
        <authorList>
            <person name="Kook J.-K."/>
            <person name="Park S.-N."/>
            <person name="Lim Y.K."/>
        </authorList>
    </citation>
    <scope>NUCLEOTIDE SEQUENCE [LARGE SCALE GENOMIC DNA]</scope>
    <source>
        <strain evidence="10">DSM 23576 \ CCUG 58757</strain>
    </source>
</reference>
<keyword evidence="6 8" id="KW-0028">Amino-acid biosynthesis</keyword>
<comment type="function">
    <text evidence="5 6">Catalyzes the reduction of 1-pyrroline-5-carboxylate (PCA) to L-proline.</text>
</comment>
<accession>A0A385Q0E8</accession>
<dbReference type="InterPro" id="IPR008927">
    <property type="entry name" value="6-PGluconate_DH-like_C_sf"/>
</dbReference>
<dbReference type="Gene3D" id="1.10.3730.10">
    <property type="entry name" value="ProC C-terminal domain-like"/>
    <property type="match status" value="1"/>
</dbReference>
<dbReference type="Pfam" id="PF14748">
    <property type="entry name" value="P5CR_dimer"/>
    <property type="match status" value="1"/>
</dbReference>
<gene>
    <name evidence="6 9" type="primary">proC</name>
    <name evidence="9" type="ORF">D4A81_03770</name>
</gene>
<dbReference type="PROSITE" id="PS00521">
    <property type="entry name" value="P5CR"/>
    <property type="match status" value="1"/>
</dbReference>
<dbReference type="GO" id="GO:0005737">
    <property type="term" value="C:cytoplasm"/>
    <property type="evidence" value="ECO:0007669"/>
    <property type="project" value="UniProtKB-SubCell"/>
</dbReference>
<evidence type="ECO:0000256" key="8">
    <source>
        <dbReference type="RuleBase" id="RU003903"/>
    </source>
</evidence>
<keyword evidence="4 6" id="KW-0560">Oxidoreductase</keyword>
<dbReference type="GO" id="GO:0055129">
    <property type="term" value="P:L-proline biosynthetic process"/>
    <property type="evidence" value="ECO:0007669"/>
    <property type="project" value="UniProtKB-UniRule"/>
</dbReference>
<dbReference type="OrthoDB" id="9805754at2"/>
<comment type="similarity">
    <text evidence="1 6 8">Belongs to the pyrroline-5-carboxylate reductase family.</text>
</comment>
<comment type="catalytic activity">
    <reaction evidence="6">
        <text>L-proline + NAD(+) = (S)-1-pyrroline-5-carboxylate + NADH + 2 H(+)</text>
        <dbReference type="Rhea" id="RHEA:14105"/>
        <dbReference type="ChEBI" id="CHEBI:15378"/>
        <dbReference type="ChEBI" id="CHEBI:17388"/>
        <dbReference type="ChEBI" id="CHEBI:57540"/>
        <dbReference type="ChEBI" id="CHEBI:57945"/>
        <dbReference type="ChEBI" id="CHEBI:60039"/>
        <dbReference type="EC" id="1.5.1.2"/>
    </reaction>
</comment>